<feature type="binding site" evidence="6">
    <location>
        <position position="247"/>
    </location>
    <ligand>
        <name>Mg(2+)</name>
        <dbReference type="ChEBI" id="CHEBI:18420"/>
        <label>1</label>
    </ligand>
</feature>
<dbReference type="EMBL" id="PHFL01000067">
    <property type="protein sequence ID" value="RFM23304.1"/>
    <property type="molecule type" value="Genomic_DNA"/>
</dbReference>
<evidence type="ECO:0000256" key="7">
    <source>
        <dbReference type="PIRSR" id="PIRSR604808-3"/>
    </source>
</evidence>
<dbReference type="InterPro" id="IPR004808">
    <property type="entry name" value="AP_endonuc_1"/>
</dbReference>
<dbReference type="InterPro" id="IPR036691">
    <property type="entry name" value="Endo/exonu/phosph_ase_sf"/>
</dbReference>
<evidence type="ECO:0000256" key="2">
    <source>
        <dbReference type="ARBA" id="ARBA00022723"/>
    </source>
</evidence>
<dbReference type="GO" id="GO:0003677">
    <property type="term" value="F:DNA binding"/>
    <property type="evidence" value="ECO:0007669"/>
    <property type="project" value="InterPro"/>
</dbReference>
<keyword evidence="3 9" id="KW-0378">Hydrolase</keyword>
<feature type="site" description="Important for catalytic activity" evidence="7">
    <location>
        <position position="221"/>
    </location>
</feature>
<feature type="binding site" evidence="6">
    <location>
        <position position="246"/>
    </location>
    <ligand>
        <name>Mg(2+)</name>
        <dbReference type="ChEBI" id="CHEBI:18420"/>
        <label>1</label>
    </ligand>
</feature>
<organism evidence="9 10">
    <name type="scientific">Candidatus Thermochlorobacter aerophilus</name>
    <dbReference type="NCBI Taxonomy" id="1868324"/>
    <lineage>
        <taxon>Bacteria</taxon>
        <taxon>Pseudomonadati</taxon>
        <taxon>Chlorobiota</taxon>
        <taxon>Chlorobiia</taxon>
        <taxon>Chlorobiales</taxon>
        <taxon>Candidatus Thermochlorobacteriaceae</taxon>
        <taxon>Candidatus Thermochlorobacter</taxon>
    </lineage>
</organism>
<sequence>MRVTTWNVNGLRAREKALLSWIAAHAPDILVLQEIKATRSQIPASIANHAEYCSYWNDSSVKAGYSGVGALVHKRFIAAHGEPRVLIPDFDAENRLIQLDFDAFTLLGSYIPRGEKPDHYALKLRFFESLRQFAAQMLQAQKNLLIAGDINVAREEIDLHPSQQKEDATGFRPDERRALNAMLAVGLHDVFRELYPNTSGLYTWFPYWKGAREHNIGWRIDCIYASPALAARVKQGIIHTNEKSSDHYPLTIEFAEL</sequence>
<dbReference type="SUPFAM" id="SSF56219">
    <property type="entry name" value="DNase I-like"/>
    <property type="match status" value="1"/>
</dbReference>
<name>A0A395M065_9BACT</name>
<protein>
    <submittedName>
        <fullName evidence="9">Exodeoxyribonuclease III</fullName>
        <ecNumber evidence="9">3.1.11.2</ecNumber>
    </submittedName>
</protein>
<keyword evidence="6" id="KW-0464">Manganese</keyword>
<feature type="active site" description="Proton acceptor" evidence="5">
    <location>
        <position position="247"/>
    </location>
</feature>
<gene>
    <name evidence="9" type="primary">xth</name>
    <name evidence="9" type="ORF">D0433_11580</name>
</gene>
<dbReference type="EC" id="3.1.11.2" evidence="9"/>
<dbReference type="GO" id="GO:0046872">
    <property type="term" value="F:metal ion binding"/>
    <property type="evidence" value="ECO:0007669"/>
    <property type="project" value="UniProtKB-KW"/>
</dbReference>
<evidence type="ECO:0000256" key="6">
    <source>
        <dbReference type="PIRSR" id="PIRSR604808-2"/>
    </source>
</evidence>
<dbReference type="PROSITE" id="PS51435">
    <property type="entry name" value="AP_NUCLEASE_F1_4"/>
    <property type="match status" value="1"/>
</dbReference>
<dbReference type="PANTHER" id="PTHR43250">
    <property type="entry name" value="EXODEOXYRIBONUCLEASE III"/>
    <property type="match status" value="1"/>
</dbReference>
<feature type="binding site" evidence="6">
    <location>
        <position position="149"/>
    </location>
    <ligand>
        <name>Mg(2+)</name>
        <dbReference type="ChEBI" id="CHEBI:18420"/>
        <label>1</label>
    </ligand>
</feature>
<evidence type="ECO:0000256" key="1">
    <source>
        <dbReference type="ARBA" id="ARBA00007092"/>
    </source>
</evidence>
<dbReference type="InterPro" id="IPR005135">
    <property type="entry name" value="Endo/exonuclease/phosphatase"/>
</dbReference>
<dbReference type="GO" id="GO:0004519">
    <property type="term" value="F:endonuclease activity"/>
    <property type="evidence" value="ECO:0007669"/>
    <property type="project" value="InterPro"/>
</dbReference>
<comment type="caution">
    <text evidence="9">The sequence shown here is derived from an EMBL/GenBank/DDBJ whole genome shotgun (WGS) entry which is preliminary data.</text>
</comment>
<evidence type="ECO:0000313" key="9">
    <source>
        <dbReference type="EMBL" id="RFM23304.1"/>
    </source>
</evidence>
<accession>A0A395M065</accession>
<dbReference type="NCBIfam" id="TIGR00195">
    <property type="entry name" value="exoDNase_III"/>
    <property type="match status" value="1"/>
</dbReference>
<dbReference type="PANTHER" id="PTHR43250:SF2">
    <property type="entry name" value="EXODEOXYRIBONUCLEASE III"/>
    <property type="match status" value="1"/>
</dbReference>
<dbReference type="Proteomes" id="UP000266389">
    <property type="component" value="Unassembled WGS sequence"/>
</dbReference>
<dbReference type="GO" id="GO:0008311">
    <property type="term" value="F:double-stranded DNA 3'-5' DNA exonuclease activity"/>
    <property type="evidence" value="ECO:0007669"/>
    <property type="project" value="UniProtKB-EC"/>
</dbReference>
<comment type="cofactor">
    <cofactor evidence="6">
        <name>Mg(2+)</name>
        <dbReference type="ChEBI" id="CHEBI:18420"/>
    </cofactor>
    <cofactor evidence="6">
        <name>Mn(2+)</name>
        <dbReference type="ChEBI" id="CHEBI:29035"/>
    </cofactor>
    <text evidence="6">Probably binds two magnesium or manganese ions per subunit.</text>
</comment>
<proteinExistence type="inferred from homology"/>
<dbReference type="InterPro" id="IPR020847">
    <property type="entry name" value="AP_endonuclease_F1_BS"/>
</dbReference>
<feature type="active site" evidence="5">
    <location>
        <position position="110"/>
    </location>
</feature>
<evidence type="ECO:0000259" key="8">
    <source>
        <dbReference type="Pfam" id="PF03372"/>
    </source>
</evidence>
<dbReference type="GO" id="GO:0006281">
    <property type="term" value="P:DNA repair"/>
    <property type="evidence" value="ECO:0007669"/>
    <property type="project" value="InterPro"/>
</dbReference>
<feature type="site" description="Interaction with DNA substrate" evidence="7">
    <location>
        <position position="247"/>
    </location>
</feature>
<dbReference type="InterPro" id="IPR037493">
    <property type="entry name" value="ExoIII-like"/>
</dbReference>
<dbReference type="Pfam" id="PF03372">
    <property type="entry name" value="Exo_endo_phos"/>
    <property type="match status" value="1"/>
</dbReference>
<keyword evidence="2 6" id="KW-0479">Metal-binding</keyword>
<reference evidence="9 10" key="1">
    <citation type="journal article" date="2011" name="ISME J.">
        <title>Community ecology of hot spring cyanobacterial mats: predominant populations and their functional potential.</title>
        <authorList>
            <person name="Klatt C.G."/>
            <person name="Wood J.M."/>
            <person name="Rusch D.B."/>
            <person name="Bateson M.M."/>
            <person name="Hamamura N."/>
            <person name="Heidelberg J.F."/>
            <person name="Grossman A.R."/>
            <person name="Bhaya D."/>
            <person name="Cohan F.M."/>
            <person name="Kuhl M."/>
            <person name="Bryant D.A."/>
            <person name="Ward D.M."/>
        </authorList>
    </citation>
    <scope>NUCLEOTIDE SEQUENCE [LARGE SCALE GENOMIC DNA]</scope>
    <source>
        <strain evidence="9">OS</strain>
    </source>
</reference>
<feature type="binding site" evidence="6">
    <location>
        <position position="7"/>
    </location>
    <ligand>
        <name>Mg(2+)</name>
        <dbReference type="ChEBI" id="CHEBI:18420"/>
        <label>1</label>
    </ligand>
</feature>
<keyword evidence="4 6" id="KW-0460">Magnesium</keyword>
<feature type="active site" description="Proton donor/acceptor" evidence="5">
    <location>
        <position position="149"/>
    </location>
</feature>
<feature type="domain" description="Endonuclease/exonuclease/phosphatase" evidence="8">
    <location>
        <begin position="5"/>
        <end position="247"/>
    </location>
</feature>
<comment type="similarity">
    <text evidence="1">Belongs to the DNA repair enzymes AP/ExoA family.</text>
</comment>
<dbReference type="AlphaFoldDB" id="A0A395M065"/>
<evidence type="ECO:0000313" key="10">
    <source>
        <dbReference type="Proteomes" id="UP000266389"/>
    </source>
</evidence>
<dbReference type="Gene3D" id="3.60.10.10">
    <property type="entry name" value="Endonuclease/exonuclease/phosphatase"/>
    <property type="match status" value="1"/>
</dbReference>
<evidence type="ECO:0000256" key="4">
    <source>
        <dbReference type="ARBA" id="ARBA00022842"/>
    </source>
</evidence>
<evidence type="ECO:0000256" key="3">
    <source>
        <dbReference type="ARBA" id="ARBA00022801"/>
    </source>
</evidence>
<feature type="binding site" evidence="6">
    <location>
        <position position="34"/>
    </location>
    <ligand>
        <name>Mg(2+)</name>
        <dbReference type="ChEBI" id="CHEBI:18420"/>
        <label>1</label>
    </ligand>
</feature>
<dbReference type="NCBIfam" id="TIGR00633">
    <property type="entry name" value="xth"/>
    <property type="match status" value="1"/>
</dbReference>
<feature type="site" description="Transition state stabilizer" evidence="7">
    <location>
        <position position="151"/>
    </location>
</feature>
<dbReference type="PROSITE" id="PS00726">
    <property type="entry name" value="AP_NUCLEASE_F1_1"/>
    <property type="match status" value="1"/>
</dbReference>
<evidence type="ECO:0000256" key="5">
    <source>
        <dbReference type="PIRSR" id="PIRSR604808-1"/>
    </source>
</evidence>
<feature type="binding site" evidence="6">
    <location>
        <position position="151"/>
    </location>
    <ligand>
        <name>Mg(2+)</name>
        <dbReference type="ChEBI" id="CHEBI:18420"/>
        <label>1</label>
    </ligand>
</feature>